<dbReference type="PROSITE" id="PS51257">
    <property type="entry name" value="PROKAR_LIPOPROTEIN"/>
    <property type="match status" value="1"/>
</dbReference>
<dbReference type="InterPro" id="IPR011048">
    <property type="entry name" value="Haem_d1_sf"/>
</dbReference>
<dbReference type="NCBIfam" id="TIGR02276">
    <property type="entry name" value="beta_rpt_yvtn"/>
    <property type="match status" value="2"/>
</dbReference>
<gene>
    <name evidence="1" type="ORF">ACK2TP_06845</name>
</gene>
<sequence length="403" mass="42137">MRRQAALGLASLLPVLAVSGCRHFKFPDEPANYREYAYVTSGENGTVSVLDLVQMRQDRVLQVGTNPTGAAANPSRNEVYVVNTGTSGHDGSLSVIDTTRNAVTATVPLHSRPYQISVDMQGRRGYVANAGSNTVSVIDLVNHRELETIGAGEEPGLARISPDGRTLVVSNRKAGSVSLYSVSDSGTPQLRATFGGCTGATDIAITPKEPTQPSTKAFIACSGADAVLGISLAQAPNSWAARQDASATTDHELALLKVGKTPVQLAVKPDGGEIFVSNFGSGTISEISTWTNEVGGTYPIGMQPSHGMVSADNSTLWIANFGGESLSLYSIDDGRITGSVRTGSGPDVLAMSADEHLLLAADARSGDVAVIRTRDRNGPTLFTLLPAGSRPNAIAIKSFTQKP</sequence>
<dbReference type="PANTHER" id="PTHR47197:SF3">
    <property type="entry name" value="DIHYDRO-HEME D1 DEHYDROGENASE"/>
    <property type="match status" value="1"/>
</dbReference>
<dbReference type="Proteomes" id="UP001634747">
    <property type="component" value="Unassembled WGS sequence"/>
</dbReference>
<dbReference type="RefSeq" id="WP_263413002.1">
    <property type="nucleotide sequence ID" value="NZ_BAABBH010000001.1"/>
</dbReference>
<keyword evidence="2" id="KW-1185">Reference proteome</keyword>
<dbReference type="EMBL" id="JBJYXY010000001">
    <property type="protein sequence ID" value="MFN2975474.1"/>
    <property type="molecule type" value="Genomic_DNA"/>
</dbReference>
<organism evidence="1 2">
    <name type="scientific">Terriglobus aquaticus</name>
    <dbReference type="NCBI Taxonomy" id="940139"/>
    <lineage>
        <taxon>Bacteria</taxon>
        <taxon>Pseudomonadati</taxon>
        <taxon>Acidobacteriota</taxon>
        <taxon>Terriglobia</taxon>
        <taxon>Terriglobales</taxon>
        <taxon>Acidobacteriaceae</taxon>
        <taxon>Terriglobus</taxon>
    </lineage>
</organism>
<reference evidence="1 2" key="1">
    <citation type="submission" date="2024-12" db="EMBL/GenBank/DDBJ databases">
        <authorList>
            <person name="Lee Y."/>
        </authorList>
    </citation>
    <scope>NUCLEOTIDE SEQUENCE [LARGE SCALE GENOMIC DNA]</scope>
    <source>
        <strain evidence="1 2">03SUJ4</strain>
    </source>
</reference>
<dbReference type="SUPFAM" id="SSF51004">
    <property type="entry name" value="C-terminal (heme d1) domain of cytochrome cd1-nitrite reductase"/>
    <property type="match status" value="1"/>
</dbReference>
<dbReference type="InterPro" id="IPR011964">
    <property type="entry name" value="YVTN_b-propeller_repeat"/>
</dbReference>
<dbReference type="InterPro" id="IPR051200">
    <property type="entry name" value="Host-pathogen_enzymatic-act"/>
</dbReference>
<evidence type="ECO:0000313" key="1">
    <source>
        <dbReference type="EMBL" id="MFN2975474.1"/>
    </source>
</evidence>
<protein>
    <submittedName>
        <fullName evidence="1">YncE family protein</fullName>
    </submittedName>
</protein>
<comment type="caution">
    <text evidence="1">The sequence shown here is derived from an EMBL/GenBank/DDBJ whole genome shotgun (WGS) entry which is preliminary data.</text>
</comment>
<dbReference type="InterPro" id="IPR015943">
    <property type="entry name" value="WD40/YVTN_repeat-like_dom_sf"/>
</dbReference>
<evidence type="ECO:0000313" key="2">
    <source>
        <dbReference type="Proteomes" id="UP001634747"/>
    </source>
</evidence>
<proteinExistence type="predicted"/>
<name>A0ABW9KLM3_9BACT</name>
<dbReference type="PANTHER" id="PTHR47197">
    <property type="entry name" value="PROTEIN NIRF"/>
    <property type="match status" value="1"/>
</dbReference>
<dbReference type="Gene3D" id="2.130.10.10">
    <property type="entry name" value="YVTN repeat-like/Quinoprotein amine dehydrogenase"/>
    <property type="match status" value="2"/>
</dbReference>
<accession>A0ABW9KLM3</accession>